<dbReference type="EnsemblBacteria" id="BAC89198">
    <property type="protein sequence ID" value="BAC89198"/>
    <property type="gene ID" value="BAC89198"/>
</dbReference>
<keyword evidence="1" id="KW-0042">Antenna complex</keyword>
<sequence>MDIDAVREALASDNPQDRLRGLTQLRNSDPETAVPLLLAKRRDPEFMVRSFVAMGLGRHRTEESFAALLELLKGDGDYNVRAEAANSLSMYGESALLHLLEAFRFDDQWLVRRSILAALIESPHTEALYQICVLALEDADLTVVEAGIDGLGALGRTEKRAEALALLLPKVGDQEWRTRYRVARALQPHADDPRAKAALAYLARDEDRRVATAAGSQ</sequence>
<evidence type="ECO:0000256" key="1">
    <source>
        <dbReference type="ARBA" id="ARBA00022549"/>
    </source>
</evidence>
<dbReference type="SMART" id="SM00567">
    <property type="entry name" value="EZ_HEAT"/>
    <property type="match status" value="3"/>
</dbReference>
<dbReference type="EMBL" id="BA000045">
    <property type="protein sequence ID" value="BAC89198.1"/>
    <property type="molecule type" value="Genomic_DNA"/>
</dbReference>
<dbReference type="GO" id="GO:0030089">
    <property type="term" value="C:phycobilisome"/>
    <property type="evidence" value="ECO:0007669"/>
    <property type="project" value="UniProtKB-KW"/>
</dbReference>
<reference evidence="3 4" key="1">
    <citation type="journal article" date="2003" name="DNA Res.">
        <title>Complete genome structure of Gloeobacter violaceus PCC 7421, a cyanobacterium that lacks thylakoids.</title>
        <authorList>
            <person name="Nakamura Y."/>
            <person name="Kaneko T."/>
            <person name="Sato S."/>
            <person name="Mimuro M."/>
            <person name="Miyashita H."/>
            <person name="Tsuchiya T."/>
            <person name="Sasamoto S."/>
            <person name="Watanabe A."/>
            <person name="Kawashima K."/>
            <person name="Kishida Y."/>
            <person name="Kiyokawa C."/>
            <person name="Kohara M."/>
            <person name="Matsumoto M."/>
            <person name="Matsuno A."/>
            <person name="Nakazaki N."/>
            <person name="Shimpo S."/>
            <person name="Takeuchi C."/>
            <person name="Yamada M."/>
            <person name="Tabata S."/>
        </authorList>
    </citation>
    <scope>NUCLEOTIDE SEQUENCE [LARGE SCALE GENOMIC DNA]</scope>
    <source>
        <strain evidence="4">ATCC 29082 / PCC 7421</strain>
    </source>
</reference>
<protein>
    <submittedName>
        <fullName evidence="3">NblB protein</fullName>
    </submittedName>
</protein>
<evidence type="ECO:0000256" key="2">
    <source>
        <dbReference type="ARBA" id="ARBA00022738"/>
    </source>
</evidence>
<dbReference type="SUPFAM" id="SSF48371">
    <property type="entry name" value="ARM repeat"/>
    <property type="match status" value="1"/>
</dbReference>
<dbReference type="RefSeq" id="WP_011141257.1">
    <property type="nucleotide sequence ID" value="NC_005125.1"/>
</dbReference>
<keyword evidence="2" id="KW-0605">Phycobilisome</keyword>
<dbReference type="PANTHER" id="PTHR12697">
    <property type="entry name" value="PBS LYASE HEAT-LIKE PROTEIN"/>
    <property type="match status" value="1"/>
</dbReference>
<organism evidence="3 4">
    <name type="scientific">Gloeobacter violaceus (strain ATCC 29082 / PCC 7421)</name>
    <dbReference type="NCBI Taxonomy" id="251221"/>
    <lineage>
        <taxon>Bacteria</taxon>
        <taxon>Bacillati</taxon>
        <taxon>Cyanobacteriota</taxon>
        <taxon>Cyanophyceae</taxon>
        <taxon>Gloeobacterales</taxon>
        <taxon>Gloeobacteraceae</taxon>
        <taxon>Gloeobacter</taxon>
    </lineage>
</organism>
<dbReference type="STRING" id="251221.gene:10758738"/>
<dbReference type="InterPro" id="IPR016024">
    <property type="entry name" value="ARM-type_fold"/>
</dbReference>
<name>Q7NL69_GLOVI</name>
<dbReference type="Pfam" id="PF13646">
    <property type="entry name" value="HEAT_2"/>
    <property type="match status" value="1"/>
</dbReference>
<gene>
    <name evidence="3" type="primary">nblB</name>
</gene>
<dbReference type="PANTHER" id="PTHR12697:SF5">
    <property type="entry name" value="DEOXYHYPUSINE HYDROXYLASE"/>
    <property type="match status" value="1"/>
</dbReference>
<dbReference type="PATRIC" id="fig|251221.4.peg.1279"/>
<dbReference type="AlphaFoldDB" id="Q7NL69"/>
<dbReference type="Gene3D" id="1.25.10.10">
    <property type="entry name" value="Leucine-rich Repeat Variant"/>
    <property type="match status" value="2"/>
</dbReference>
<dbReference type="eggNOG" id="COG1413">
    <property type="taxonomic scope" value="Bacteria"/>
</dbReference>
<reference evidence="3 4" key="2">
    <citation type="journal article" date="2003" name="DNA Res.">
        <title>Complete genome structure of Gloeobacter violaceus PCC 7421, a cyanobacterium that lacks thylakoids (supplement).</title>
        <authorList>
            <person name="Nakamura Y."/>
            <person name="Kaneko T."/>
            <person name="Sato S."/>
            <person name="Mimuro M."/>
            <person name="Miyashita H."/>
            <person name="Tsuchiya T."/>
            <person name="Sasamoto S."/>
            <person name="Watanabe A."/>
            <person name="Kawashima K."/>
            <person name="Kishida Y."/>
            <person name="Kiyokawa C."/>
            <person name="Kohara M."/>
            <person name="Matsumoto M."/>
            <person name="Matsuno A."/>
            <person name="Nakazaki N."/>
            <person name="Shimpo S."/>
            <person name="Takeuchi C."/>
            <person name="Yamada M."/>
            <person name="Tabata S."/>
        </authorList>
    </citation>
    <scope>NUCLEOTIDE SEQUENCE [LARGE SCALE GENOMIC DNA]</scope>
    <source>
        <strain evidence="4">ATCC 29082 / PCC 7421</strain>
    </source>
</reference>
<dbReference type="KEGG" id="gvi:glr1257"/>
<dbReference type="InterPro" id="IPR004155">
    <property type="entry name" value="PBS_lyase_HEAT"/>
</dbReference>
<dbReference type="OrthoDB" id="423355at2"/>
<dbReference type="InterPro" id="IPR011989">
    <property type="entry name" value="ARM-like"/>
</dbReference>
<keyword evidence="4" id="KW-1185">Reference proteome</keyword>
<dbReference type="Proteomes" id="UP000000557">
    <property type="component" value="Chromosome"/>
</dbReference>
<evidence type="ECO:0000313" key="4">
    <source>
        <dbReference type="Proteomes" id="UP000000557"/>
    </source>
</evidence>
<accession>Q7NL69</accession>
<proteinExistence type="predicted"/>
<evidence type="ECO:0000313" key="3">
    <source>
        <dbReference type="EMBL" id="BAC89198.1"/>
    </source>
</evidence>
<dbReference type="HOGENOM" id="CLU_101012_0_1_3"/>
<dbReference type="InParanoid" id="Q7NL69"/>